<comment type="caution">
    <text evidence="5">The sequence shown here is derived from an EMBL/GenBank/DDBJ whole genome shotgun (WGS) entry which is preliminary data.</text>
</comment>
<evidence type="ECO:0000313" key="5">
    <source>
        <dbReference type="EMBL" id="TPG40795.1"/>
    </source>
</evidence>
<accession>A0A502ESF5</accession>
<organism evidence="5 6">
    <name type="scientific">Flavobacterium pectinovorum</name>
    <dbReference type="NCBI Taxonomy" id="29533"/>
    <lineage>
        <taxon>Bacteria</taxon>
        <taxon>Pseudomonadati</taxon>
        <taxon>Bacteroidota</taxon>
        <taxon>Flavobacteriia</taxon>
        <taxon>Flavobacteriales</taxon>
        <taxon>Flavobacteriaceae</taxon>
        <taxon>Flavobacterium</taxon>
    </lineage>
</organism>
<dbReference type="PANTHER" id="PTHR38445">
    <property type="entry name" value="HTH-TYPE TRANSCRIPTIONAL REPRESSOR YTRA"/>
    <property type="match status" value="1"/>
</dbReference>
<proteinExistence type="predicted"/>
<dbReference type="InterPro" id="IPR036388">
    <property type="entry name" value="WH-like_DNA-bd_sf"/>
</dbReference>
<dbReference type="CDD" id="cd07377">
    <property type="entry name" value="WHTH_GntR"/>
    <property type="match status" value="1"/>
</dbReference>
<dbReference type="InterPro" id="IPR000524">
    <property type="entry name" value="Tscrpt_reg_HTH_GntR"/>
</dbReference>
<dbReference type="AlphaFoldDB" id="A0A502ESF5"/>
<dbReference type="RefSeq" id="WP_140506673.1">
    <property type="nucleotide sequence ID" value="NZ_RCZH01000006.1"/>
</dbReference>
<reference evidence="5 6" key="1">
    <citation type="journal article" date="2019" name="Environ. Microbiol.">
        <title>Species interactions and distinct microbial communities in high Arctic permafrost affected cryosols are associated with the CH4 and CO2 gas fluxes.</title>
        <authorList>
            <person name="Altshuler I."/>
            <person name="Hamel J."/>
            <person name="Turney S."/>
            <person name="Magnuson E."/>
            <person name="Levesque R."/>
            <person name="Greer C."/>
            <person name="Whyte L.G."/>
        </authorList>
    </citation>
    <scope>NUCLEOTIDE SEQUENCE [LARGE SCALE GENOMIC DNA]</scope>
    <source>
        <strain evidence="5 6">42</strain>
    </source>
</reference>
<evidence type="ECO:0000256" key="3">
    <source>
        <dbReference type="ARBA" id="ARBA00023163"/>
    </source>
</evidence>
<dbReference type="PROSITE" id="PS50949">
    <property type="entry name" value="HTH_GNTR"/>
    <property type="match status" value="1"/>
</dbReference>
<dbReference type="SMART" id="SM00345">
    <property type="entry name" value="HTH_GNTR"/>
    <property type="match status" value="1"/>
</dbReference>
<dbReference type="InterPro" id="IPR028082">
    <property type="entry name" value="Peripla_BP_I"/>
</dbReference>
<dbReference type="SUPFAM" id="SSF53822">
    <property type="entry name" value="Periplasmic binding protein-like I"/>
    <property type="match status" value="1"/>
</dbReference>
<evidence type="ECO:0000256" key="2">
    <source>
        <dbReference type="ARBA" id="ARBA00023125"/>
    </source>
</evidence>
<dbReference type="Gene3D" id="3.40.50.2300">
    <property type="match status" value="2"/>
</dbReference>
<dbReference type="InterPro" id="IPR036390">
    <property type="entry name" value="WH_DNA-bd_sf"/>
</dbReference>
<dbReference type="SUPFAM" id="SSF46785">
    <property type="entry name" value="Winged helix' DNA-binding domain"/>
    <property type="match status" value="1"/>
</dbReference>
<keyword evidence="3" id="KW-0804">Transcription</keyword>
<dbReference type="Proteomes" id="UP000319700">
    <property type="component" value="Unassembled WGS sequence"/>
</dbReference>
<sequence length="338" mass="38895">MKQIIQQIKNLESINSFSKHEQLVQGIINSIDEKVVTKGDLLPSVNTFISELGFARETIAKAYKELVHRGIIESKNRLGYFVATNDVKQELKVALLIFAFDIFQETFYENFRKGLGKNVQLDIFFHHNNFDTFESIIQNIKGKYGMFVIAPIPSVKTPPVLKLLPTNRVLLVDRYIETDEDYNYVAQEFGDSSYNAFVQLKDKIKKYDEIIFFFKPSSAEPDEILNSFKRFMKDHDIKGVIKEEYVSGSLEKGKVYFTIHNLELWEMLKDSKIKGLKIGSDIGFISHNDDIVKEIIFDGVTTFSTDFSEMGKKAANFVLNRKKIQEIIPTVLVDRNSL</sequence>
<evidence type="ECO:0000256" key="1">
    <source>
        <dbReference type="ARBA" id="ARBA00023015"/>
    </source>
</evidence>
<dbReference type="Pfam" id="PF00392">
    <property type="entry name" value="GntR"/>
    <property type="match status" value="1"/>
</dbReference>
<feature type="domain" description="HTH gntR-type" evidence="4">
    <location>
        <begin position="17"/>
        <end position="85"/>
    </location>
</feature>
<dbReference type="GO" id="GO:0003677">
    <property type="term" value="F:DNA binding"/>
    <property type="evidence" value="ECO:0007669"/>
    <property type="project" value="UniProtKB-KW"/>
</dbReference>
<dbReference type="OrthoDB" id="742238at2"/>
<dbReference type="Gene3D" id="1.10.10.10">
    <property type="entry name" value="Winged helix-like DNA-binding domain superfamily/Winged helix DNA-binding domain"/>
    <property type="match status" value="1"/>
</dbReference>
<dbReference type="EMBL" id="RCZH01000006">
    <property type="protein sequence ID" value="TPG40795.1"/>
    <property type="molecule type" value="Genomic_DNA"/>
</dbReference>
<protein>
    <submittedName>
        <fullName evidence="5">GntR family transcriptional regulator</fullName>
    </submittedName>
</protein>
<gene>
    <name evidence="5" type="ORF">EAH81_10640</name>
</gene>
<dbReference type="PANTHER" id="PTHR38445:SF10">
    <property type="entry name" value="GNTR-FAMILY TRANSCRIPTIONAL REGULATOR"/>
    <property type="match status" value="1"/>
</dbReference>
<keyword evidence="2" id="KW-0238">DNA-binding</keyword>
<name>A0A502ESF5_9FLAO</name>
<dbReference type="GO" id="GO:0003700">
    <property type="term" value="F:DNA-binding transcription factor activity"/>
    <property type="evidence" value="ECO:0007669"/>
    <property type="project" value="InterPro"/>
</dbReference>
<keyword evidence="1" id="KW-0805">Transcription regulation</keyword>
<evidence type="ECO:0000313" key="6">
    <source>
        <dbReference type="Proteomes" id="UP000319700"/>
    </source>
</evidence>
<keyword evidence="6" id="KW-1185">Reference proteome</keyword>
<evidence type="ECO:0000259" key="4">
    <source>
        <dbReference type="PROSITE" id="PS50949"/>
    </source>
</evidence>